<feature type="transmembrane region" description="Helical" evidence="6">
    <location>
        <begin position="229"/>
        <end position="252"/>
    </location>
</feature>
<dbReference type="GO" id="GO:0032979">
    <property type="term" value="P:protein insertion into mitochondrial inner membrane from matrix"/>
    <property type="evidence" value="ECO:0007669"/>
    <property type="project" value="TreeGrafter"/>
</dbReference>
<evidence type="ECO:0000256" key="3">
    <source>
        <dbReference type="ARBA" id="ARBA00022692"/>
    </source>
</evidence>
<dbReference type="Proteomes" id="UP001203852">
    <property type="component" value="Unassembled WGS sequence"/>
</dbReference>
<dbReference type="GO" id="GO:0033617">
    <property type="term" value="P:mitochondrial respiratory chain complex IV assembly"/>
    <property type="evidence" value="ECO:0007669"/>
    <property type="project" value="TreeGrafter"/>
</dbReference>
<gene>
    <name evidence="7" type="ORF">EDD36DRAFT_144179</name>
</gene>
<comment type="caution">
    <text evidence="7">The sequence shown here is derived from an EMBL/GenBank/DDBJ whole genome shotgun (WGS) entry which is preliminary data.</text>
</comment>
<sequence>MFPRRALSTRCLRHASIDSAPAGGIPSLRPRIPRTPVFRSFHSSRPNRLVAEALQLSQEAFQGVHSLTGLPWYLSIPLTATLFRLLSLPILYFTNKSVQREQKIAPILKGWREAYKWRARLQFPAGGTEETAKKAEAWVQSQLSVRHKLLQKSYKIMGSWSRGALQISFLPIYIVNADVIRRMAGDERTLLSLFTKTNGKVDTSIVPPEPGLQTEAFSWIPTLTSPDELWILPLAFGALSVTSTWLAVGKYIKTQQRTITGMPLGPMRTRQVVYLQISQFVMAASFLFPALIIIWELPTAVTLYFIGSVGTQLVQRPLVRWLVGNKKPIEPLEARLPKLKGEKET</sequence>
<dbReference type="AlphaFoldDB" id="A0AAN6E3N1"/>
<evidence type="ECO:0000256" key="6">
    <source>
        <dbReference type="SAM" id="Phobius"/>
    </source>
</evidence>
<dbReference type="GO" id="GO:0005743">
    <property type="term" value="C:mitochondrial inner membrane"/>
    <property type="evidence" value="ECO:0007669"/>
    <property type="project" value="TreeGrafter"/>
</dbReference>
<comment type="similarity">
    <text evidence="2">Belongs to the OXA1/ALB3/YidC family.</text>
</comment>
<evidence type="ECO:0000256" key="2">
    <source>
        <dbReference type="ARBA" id="ARBA00009877"/>
    </source>
</evidence>
<dbReference type="EMBL" id="MU404351">
    <property type="protein sequence ID" value="KAI1616737.1"/>
    <property type="molecule type" value="Genomic_DNA"/>
</dbReference>
<protein>
    <submittedName>
        <fullName evidence="7">Uncharacterized protein</fullName>
    </submittedName>
</protein>
<name>A0AAN6E3N1_9EURO</name>
<dbReference type="PANTHER" id="PTHR12428">
    <property type="entry name" value="OXA1"/>
    <property type="match status" value="1"/>
</dbReference>
<proteinExistence type="inferred from homology"/>
<evidence type="ECO:0000256" key="1">
    <source>
        <dbReference type="ARBA" id="ARBA00004141"/>
    </source>
</evidence>
<reference evidence="7" key="1">
    <citation type="journal article" date="2022" name="bioRxiv">
        <title>Deciphering the potential niche of two novel black yeast fungi from a biological soil crust based on their genomes, phenotypes, and melanin regulation.</title>
        <authorList>
            <consortium name="DOE Joint Genome Institute"/>
            <person name="Carr E.C."/>
            <person name="Barton Q."/>
            <person name="Grambo S."/>
            <person name="Sullivan M."/>
            <person name="Renfro C.M."/>
            <person name="Kuo A."/>
            <person name="Pangilinan J."/>
            <person name="Lipzen A."/>
            <person name="Keymanesh K."/>
            <person name="Savage E."/>
            <person name="Barry K."/>
            <person name="Grigoriev I.V."/>
            <person name="Riekhof W.R."/>
            <person name="Harris S.S."/>
        </authorList>
    </citation>
    <scope>NUCLEOTIDE SEQUENCE</scope>
    <source>
        <strain evidence="7">JF 03-4F</strain>
    </source>
</reference>
<feature type="transmembrane region" description="Helical" evidence="6">
    <location>
        <begin position="273"/>
        <end position="295"/>
    </location>
</feature>
<evidence type="ECO:0000313" key="8">
    <source>
        <dbReference type="Proteomes" id="UP001203852"/>
    </source>
</evidence>
<keyword evidence="4 6" id="KW-1133">Transmembrane helix</keyword>
<evidence type="ECO:0000256" key="5">
    <source>
        <dbReference type="ARBA" id="ARBA00023136"/>
    </source>
</evidence>
<evidence type="ECO:0000256" key="4">
    <source>
        <dbReference type="ARBA" id="ARBA00022989"/>
    </source>
</evidence>
<dbReference type="InterPro" id="IPR001708">
    <property type="entry name" value="YidC/ALB3/OXA1/COX18"/>
</dbReference>
<accession>A0AAN6E3N1</accession>
<keyword evidence="3 6" id="KW-0812">Transmembrane</keyword>
<comment type="subcellular location">
    <subcellularLocation>
        <location evidence="1">Membrane</location>
        <topology evidence="1">Multi-pass membrane protein</topology>
    </subcellularLocation>
</comment>
<organism evidence="7 8">
    <name type="scientific">Exophiala viscosa</name>
    <dbReference type="NCBI Taxonomy" id="2486360"/>
    <lineage>
        <taxon>Eukaryota</taxon>
        <taxon>Fungi</taxon>
        <taxon>Dikarya</taxon>
        <taxon>Ascomycota</taxon>
        <taxon>Pezizomycotina</taxon>
        <taxon>Eurotiomycetes</taxon>
        <taxon>Chaetothyriomycetidae</taxon>
        <taxon>Chaetothyriales</taxon>
        <taxon>Herpotrichiellaceae</taxon>
        <taxon>Exophiala</taxon>
    </lineage>
</organism>
<dbReference type="GO" id="GO:0032977">
    <property type="term" value="F:membrane insertase activity"/>
    <property type="evidence" value="ECO:0007669"/>
    <property type="project" value="InterPro"/>
</dbReference>
<dbReference type="PANTHER" id="PTHR12428:SF65">
    <property type="entry name" value="CYTOCHROME C OXIDASE ASSEMBLY PROTEIN COX18, MITOCHONDRIAL"/>
    <property type="match status" value="1"/>
</dbReference>
<evidence type="ECO:0000313" key="7">
    <source>
        <dbReference type="EMBL" id="KAI1616737.1"/>
    </source>
</evidence>
<keyword evidence="8" id="KW-1185">Reference proteome</keyword>
<keyword evidence="5 6" id="KW-0472">Membrane</keyword>